<keyword evidence="6" id="KW-1185">Reference proteome</keyword>
<dbReference type="InterPro" id="IPR020449">
    <property type="entry name" value="Tscrpt_reg_AraC-type_HTH"/>
</dbReference>
<dbReference type="InterPro" id="IPR053142">
    <property type="entry name" value="PchR_regulatory_protein"/>
</dbReference>
<evidence type="ECO:0000313" key="5">
    <source>
        <dbReference type="EMBL" id="MDH7637640.1"/>
    </source>
</evidence>
<evidence type="ECO:0000256" key="3">
    <source>
        <dbReference type="ARBA" id="ARBA00023163"/>
    </source>
</evidence>
<dbReference type="SUPFAM" id="SSF46689">
    <property type="entry name" value="Homeodomain-like"/>
    <property type="match status" value="2"/>
</dbReference>
<comment type="caution">
    <text evidence="5">The sequence shown here is derived from an EMBL/GenBank/DDBJ whole genome shotgun (WGS) entry which is preliminary data.</text>
</comment>
<name>A0ABT6MX87_9SPHN</name>
<sequence>MDLQTPTTFHVRSGATQAVLHDGGHEDGTDEVVEGSSTLRCKIQLDGFSRYEFGRNPCVMAGSSLVFLYSPPGETKRVITEPDTNERSITFVFPVSGDCLDDLDREDPEVNNVLSLFRDTTVFSHINVPGGLLHLARDIFSLNEGRHFQRILSLKLEELSCNVLDFFIHYHNGRSDVALGARERRQMAEVHKIITENISESYTLDFLSSQVGTNRTKLNQNFRATFGLSVFDFIRQTRMELANSLIRDGKHSITEIAEVCGYDHLSNFSSAFKTHFGRPPSALRQISA</sequence>
<dbReference type="SMART" id="SM00342">
    <property type="entry name" value="HTH_ARAC"/>
    <property type="match status" value="1"/>
</dbReference>
<reference evidence="5" key="1">
    <citation type="submission" date="2023-04" db="EMBL/GenBank/DDBJ databases">
        <title>Sphingomonas sp. MAHUQ-71 isolated from rice field.</title>
        <authorList>
            <person name="Huq M.A."/>
        </authorList>
    </citation>
    <scope>NUCLEOTIDE SEQUENCE</scope>
    <source>
        <strain evidence="5">MAHUQ-71</strain>
    </source>
</reference>
<dbReference type="Gene3D" id="1.10.10.60">
    <property type="entry name" value="Homeodomain-like"/>
    <property type="match status" value="1"/>
</dbReference>
<dbReference type="PANTHER" id="PTHR47893">
    <property type="entry name" value="REGULATORY PROTEIN PCHR"/>
    <property type="match status" value="1"/>
</dbReference>
<dbReference type="Pfam" id="PF12833">
    <property type="entry name" value="HTH_18"/>
    <property type="match status" value="1"/>
</dbReference>
<keyword evidence="2" id="KW-0238">DNA-binding</keyword>
<protein>
    <submittedName>
        <fullName evidence="5">AraC family transcriptional regulator</fullName>
    </submittedName>
</protein>
<evidence type="ECO:0000259" key="4">
    <source>
        <dbReference type="PROSITE" id="PS01124"/>
    </source>
</evidence>
<keyword evidence="3" id="KW-0804">Transcription</keyword>
<dbReference type="PRINTS" id="PR00032">
    <property type="entry name" value="HTHARAC"/>
</dbReference>
<dbReference type="PANTHER" id="PTHR47893:SF1">
    <property type="entry name" value="REGULATORY PROTEIN PCHR"/>
    <property type="match status" value="1"/>
</dbReference>
<dbReference type="InterPro" id="IPR009057">
    <property type="entry name" value="Homeodomain-like_sf"/>
</dbReference>
<dbReference type="PROSITE" id="PS01124">
    <property type="entry name" value="HTH_ARAC_FAMILY_2"/>
    <property type="match status" value="1"/>
</dbReference>
<dbReference type="Proteomes" id="UP001160625">
    <property type="component" value="Unassembled WGS sequence"/>
</dbReference>
<evidence type="ECO:0000256" key="1">
    <source>
        <dbReference type="ARBA" id="ARBA00023015"/>
    </source>
</evidence>
<organism evidence="5 6">
    <name type="scientific">Sphingomonas oryzagri</name>
    <dbReference type="NCBI Taxonomy" id="3042314"/>
    <lineage>
        <taxon>Bacteria</taxon>
        <taxon>Pseudomonadati</taxon>
        <taxon>Pseudomonadota</taxon>
        <taxon>Alphaproteobacteria</taxon>
        <taxon>Sphingomonadales</taxon>
        <taxon>Sphingomonadaceae</taxon>
        <taxon>Sphingomonas</taxon>
    </lineage>
</organism>
<dbReference type="RefSeq" id="WP_281042984.1">
    <property type="nucleotide sequence ID" value="NZ_JARYGZ010000001.1"/>
</dbReference>
<proteinExistence type="predicted"/>
<dbReference type="InterPro" id="IPR018060">
    <property type="entry name" value="HTH_AraC"/>
</dbReference>
<feature type="domain" description="HTH araC/xylS-type" evidence="4">
    <location>
        <begin position="188"/>
        <end position="286"/>
    </location>
</feature>
<evidence type="ECO:0000313" key="6">
    <source>
        <dbReference type="Proteomes" id="UP001160625"/>
    </source>
</evidence>
<dbReference type="EMBL" id="JARYGZ010000001">
    <property type="protein sequence ID" value="MDH7637640.1"/>
    <property type="molecule type" value="Genomic_DNA"/>
</dbReference>
<gene>
    <name evidence="5" type="ORF">QGN17_02745</name>
</gene>
<keyword evidence="1" id="KW-0805">Transcription regulation</keyword>
<evidence type="ECO:0000256" key="2">
    <source>
        <dbReference type="ARBA" id="ARBA00023125"/>
    </source>
</evidence>
<accession>A0ABT6MX87</accession>